<evidence type="ECO:0000256" key="6">
    <source>
        <dbReference type="ARBA" id="ARBA00022898"/>
    </source>
</evidence>
<keyword evidence="6 10" id="KW-0663">Pyridoxal phosphate</keyword>
<comment type="caution">
    <text evidence="13">The sequence shown here is derived from an EMBL/GenBank/DDBJ whole genome shotgun (WGS) entry which is preliminary data.</text>
</comment>
<feature type="binding site" evidence="10">
    <location>
        <begin position="74"/>
        <end position="75"/>
    </location>
    <ligand>
        <name>pyridoxal 5'-phosphate</name>
        <dbReference type="ChEBI" id="CHEBI:597326"/>
    </ligand>
</feature>
<comment type="catalytic activity">
    <reaction evidence="9 10">
        <text>(sulfur carrier)-H + L-cysteine = (sulfur carrier)-SH + L-alanine</text>
        <dbReference type="Rhea" id="RHEA:43892"/>
        <dbReference type="Rhea" id="RHEA-COMP:14737"/>
        <dbReference type="Rhea" id="RHEA-COMP:14739"/>
        <dbReference type="ChEBI" id="CHEBI:29917"/>
        <dbReference type="ChEBI" id="CHEBI:35235"/>
        <dbReference type="ChEBI" id="CHEBI:57972"/>
        <dbReference type="ChEBI" id="CHEBI:64428"/>
        <dbReference type="EC" id="2.8.1.7"/>
    </reaction>
</comment>
<evidence type="ECO:0000256" key="1">
    <source>
        <dbReference type="ARBA" id="ARBA00001933"/>
    </source>
</evidence>
<feature type="binding site" evidence="10">
    <location>
        <position position="243"/>
    </location>
    <ligand>
        <name>pyridoxal 5'-phosphate</name>
        <dbReference type="ChEBI" id="CHEBI:597326"/>
    </ligand>
</feature>
<feature type="modified residue" description="N6-(pyridoxal phosphate)lysine" evidence="10">
    <location>
        <position position="205"/>
    </location>
</feature>
<comment type="pathway">
    <text evidence="10">Cofactor biosynthesis; iron-sulfur cluster biosynthesis.</text>
</comment>
<keyword evidence="4 10" id="KW-0001">2Fe-2S</keyword>
<dbReference type="RefSeq" id="WP_425575824.1">
    <property type="nucleotide sequence ID" value="NZ_BAABGX010000001.1"/>
</dbReference>
<comment type="similarity">
    <text evidence="2 10">Belongs to the class-V pyridoxal-phosphate-dependent aminotransferase family. NifS/IscS subfamily.</text>
</comment>
<reference evidence="14" key="1">
    <citation type="journal article" date="2019" name="Int. J. Syst. Evol. Microbiol.">
        <title>The Global Catalogue of Microorganisms (GCM) 10K type strain sequencing project: providing services to taxonomists for standard genome sequencing and annotation.</title>
        <authorList>
            <consortium name="The Broad Institute Genomics Platform"/>
            <consortium name="The Broad Institute Genome Sequencing Center for Infectious Disease"/>
            <person name="Wu L."/>
            <person name="Ma J."/>
        </authorList>
    </citation>
    <scope>NUCLEOTIDE SEQUENCE [LARGE SCALE GENOMIC DNA]</scope>
    <source>
        <strain evidence="14">JCM 17917</strain>
    </source>
</reference>
<proteinExistence type="inferred from homology"/>
<keyword evidence="3 10" id="KW-0808">Transferase</keyword>
<dbReference type="NCBIfam" id="NF010611">
    <property type="entry name" value="PRK14012.1"/>
    <property type="match status" value="1"/>
</dbReference>
<feature type="active site" description="Cysteine persulfide intermediate" evidence="10">
    <location>
        <position position="328"/>
    </location>
</feature>
<evidence type="ECO:0000256" key="4">
    <source>
        <dbReference type="ARBA" id="ARBA00022714"/>
    </source>
</evidence>
<organism evidence="13 14">
    <name type="scientific">Nibribacter koreensis</name>
    <dbReference type="NCBI Taxonomy" id="1084519"/>
    <lineage>
        <taxon>Bacteria</taxon>
        <taxon>Pseudomonadati</taxon>
        <taxon>Bacteroidota</taxon>
        <taxon>Cytophagia</taxon>
        <taxon>Cytophagales</taxon>
        <taxon>Hymenobacteraceae</taxon>
        <taxon>Nibribacter</taxon>
    </lineage>
</organism>
<evidence type="ECO:0000256" key="2">
    <source>
        <dbReference type="ARBA" id="ARBA00006490"/>
    </source>
</evidence>
<feature type="binding site" evidence="10">
    <location>
        <position position="154"/>
    </location>
    <ligand>
        <name>pyridoxal 5'-phosphate</name>
        <dbReference type="ChEBI" id="CHEBI:597326"/>
    </ligand>
</feature>
<evidence type="ECO:0000256" key="7">
    <source>
        <dbReference type="ARBA" id="ARBA00023004"/>
    </source>
</evidence>
<dbReference type="InterPro" id="IPR010240">
    <property type="entry name" value="Cys_deSase_IscS"/>
</dbReference>
<evidence type="ECO:0000256" key="9">
    <source>
        <dbReference type="ARBA" id="ARBA00050776"/>
    </source>
</evidence>
<dbReference type="InterPro" id="IPR015424">
    <property type="entry name" value="PyrdxlP-dep_Trfase"/>
</dbReference>
<feature type="binding site" evidence="10">
    <location>
        <position position="182"/>
    </location>
    <ligand>
        <name>pyridoxal 5'-phosphate</name>
        <dbReference type="ChEBI" id="CHEBI:597326"/>
    </ligand>
</feature>
<dbReference type="InterPro" id="IPR016454">
    <property type="entry name" value="Cysteine_dSase"/>
</dbReference>
<dbReference type="Pfam" id="PF00266">
    <property type="entry name" value="Aminotran_5"/>
    <property type="match status" value="1"/>
</dbReference>
<comment type="subcellular location">
    <subcellularLocation>
        <location evidence="10">Cytoplasm</location>
    </subcellularLocation>
</comment>
<feature type="binding site" description="via persulfide group" evidence="10">
    <location>
        <position position="328"/>
    </location>
    <ligand>
        <name>[2Fe-2S] cluster</name>
        <dbReference type="ChEBI" id="CHEBI:190135"/>
        <note>ligand shared with IscU</note>
    </ligand>
</feature>
<dbReference type="InterPro" id="IPR015422">
    <property type="entry name" value="PyrdxlP-dep_Trfase_small"/>
</dbReference>
<dbReference type="SUPFAM" id="SSF53383">
    <property type="entry name" value="PLP-dependent transferases"/>
    <property type="match status" value="1"/>
</dbReference>
<dbReference type="InterPro" id="IPR000192">
    <property type="entry name" value="Aminotrans_V_dom"/>
</dbReference>
<evidence type="ECO:0000256" key="3">
    <source>
        <dbReference type="ARBA" id="ARBA00022679"/>
    </source>
</evidence>
<feature type="domain" description="Aminotransferase class V" evidence="12">
    <location>
        <begin position="6"/>
        <end position="367"/>
    </location>
</feature>
<protein>
    <recommendedName>
        <fullName evidence="10">Cysteine desulfurase IscS</fullName>
        <ecNumber evidence="10">2.8.1.7</ecNumber>
    </recommendedName>
</protein>
<keyword evidence="7 10" id="KW-0408">Iron</keyword>
<dbReference type="Proteomes" id="UP001501844">
    <property type="component" value="Unassembled WGS sequence"/>
</dbReference>
<dbReference type="Gene3D" id="3.40.640.10">
    <property type="entry name" value="Type I PLP-dependent aspartate aminotransferase-like (Major domain)"/>
    <property type="match status" value="1"/>
</dbReference>
<dbReference type="InterPro" id="IPR015421">
    <property type="entry name" value="PyrdxlP-dep_Trfase_major"/>
</dbReference>
<dbReference type="PIRSF" id="PIRSF005572">
    <property type="entry name" value="NifS"/>
    <property type="match status" value="1"/>
</dbReference>
<comment type="function">
    <text evidence="10">Master enzyme that delivers sulfur to a number of partners involved in Fe-S cluster assembly, tRNA modification or cofactor biosynthesis. Catalyzes the removal of elemental sulfur atoms from cysteine to produce alanine. Functions as a sulfur delivery protein for Fe-S cluster synthesis onto IscU, an Fe-S scaffold assembly protein, as well as other S acceptor proteins.</text>
</comment>
<dbReference type="NCBIfam" id="TIGR02006">
    <property type="entry name" value="IscS"/>
    <property type="match status" value="1"/>
</dbReference>
<comment type="subunit">
    <text evidence="10">Homodimer. Forms a heterotetramer with IscU, interacts with other sulfur acceptors.</text>
</comment>
<dbReference type="NCBIfam" id="NF002806">
    <property type="entry name" value="PRK02948.1"/>
    <property type="match status" value="1"/>
</dbReference>
<evidence type="ECO:0000259" key="12">
    <source>
        <dbReference type="Pfam" id="PF00266"/>
    </source>
</evidence>
<dbReference type="InterPro" id="IPR020578">
    <property type="entry name" value="Aminotrans_V_PyrdxlP_BS"/>
</dbReference>
<gene>
    <name evidence="10 13" type="primary">iscS</name>
    <name evidence="13" type="ORF">GCM10023183_13640</name>
</gene>
<dbReference type="EC" id="2.8.1.7" evidence="10"/>
<name>A0ABP8FFB6_9BACT</name>
<feature type="binding site" evidence="10">
    <location>
        <begin position="202"/>
        <end position="204"/>
    </location>
    <ligand>
        <name>pyridoxal 5'-phosphate</name>
        <dbReference type="ChEBI" id="CHEBI:597326"/>
    </ligand>
</feature>
<evidence type="ECO:0000256" key="10">
    <source>
        <dbReference type="HAMAP-Rule" id="MF_00331"/>
    </source>
</evidence>
<evidence type="ECO:0000256" key="11">
    <source>
        <dbReference type="RuleBase" id="RU004504"/>
    </source>
</evidence>
<dbReference type="PANTHER" id="PTHR11601:SF34">
    <property type="entry name" value="CYSTEINE DESULFURASE"/>
    <property type="match status" value="1"/>
</dbReference>
<accession>A0ABP8FFB6</accession>
<dbReference type="PANTHER" id="PTHR11601">
    <property type="entry name" value="CYSTEINE DESULFURYLASE FAMILY MEMBER"/>
    <property type="match status" value="1"/>
</dbReference>
<evidence type="ECO:0000256" key="5">
    <source>
        <dbReference type="ARBA" id="ARBA00022723"/>
    </source>
</evidence>
<evidence type="ECO:0000313" key="14">
    <source>
        <dbReference type="Proteomes" id="UP001501844"/>
    </source>
</evidence>
<comment type="cofactor">
    <cofactor evidence="1 10 11">
        <name>pyridoxal 5'-phosphate</name>
        <dbReference type="ChEBI" id="CHEBI:597326"/>
    </cofactor>
</comment>
<dbReference type="PROSITE" id="PS00595">
    <property type="entry name" value="AA_TRANSFER_CLASS_5"/>
    <property type="match status" value="1"/>
</dbReference>
<keyword evidence="5 10" id="KW-0479">Metal-binding</keyword>
<dbReference type="EMBL" id="BAABGX010000001">
    <property type="protein sequence ID" value="GAA4302060.1"/>
    <property type="molecule type" value="Genomic_DNA"/>
</dbReference>
<evidence type="ECO:0000313" key="13">
    <source>
        <dbReference type="EMBL" id="GAA4302060.1"/>
    </source>
</evidence>
<dbReference type="HAMAP" id="MF_00331">
    <property type="entry name" value="Cys_desulf_IscS"/>
    <property type="match status" value="1"/>
</dbReference>
<evidence type="ECO:0000256" key="8">
    <source>
        <dbReference type="ARBA" id="ARBA00023014"/>
    </source>
</evidence>
<sequence>MLKFPIYLDNNATTPMDPRVLEAMLPYFTNHFGNAASRNHPFGWAAEEAVDYAREQIATLINCDPKELIFTSGATESDNLAIKGVFEMYASKGNHIITATTEHKAVLDTCKHIEKIGGQVTYLQVNSEGLIDLQELEAAITDKTILISIMYGNNEVGVVQPIREIGAIAKKHGVLFFSDATQAVGKIPVDVKADGIDLMAFSGHKMYGPKGVGALYVRRKNPRVKVTAQMDGGGHERGMRSGTLNVPGIVGLGKACEICRTDMASDTARIIKMRDRLESELLQMEESYLNGNKESRLPHVSNISFKYVEGEGLMMGVKDIAVSSGSACTSASLEPSYVLKAMGMSDDLAHSSLRFGLSRFTTEEEVDFAINHVKEAVTKLRELSPLWEMFKEGIDLDSIEWAEH</sequence>
<dbReference type="Gene3D" id="3.90.1150.10">
    <property type="entry name" value="Aspartate Aminotransferase, domain 1"/>
    <property type="match status" value="1"/>
</dbReference>
<keyword evidence="14" id="KW-1185">Reference proteome</keyword>
<keyword evidence="10" id="KW-0963">Cytoplasm</keyword>
<keyword evidence="8 10" id="KW-0411">Iron-sulfur</keyword>